<feature type="compositionally biased region" description="Acidic residues" evidence="1">
    <location>
        <begin position="235"/>
        <end position="249"/>
    </location>
</feature>
<evidence type="ECO:0000313" key="2">
    <source>
        <dbReference type="EMBL" id="KAK8384302.1"/>
    </source>
</evidence>
<gene>
    <name evidence="2" type="ORF">O3P69_009223</name>
</gene>
<organism evidence="2 3">
    <name type="scientific">Scylla paramamosain</name>
    <name type="common">Mud crab</name>
    <dbReference type="NCBI Taxonomy" id="85552"/>
    <lineage>
        <taxon>Eukaryota</taxon>
        <taxon>Metazoa</taxon>
        <taxon>Ecdysozoa</taxon>
        <taxon>Arthropoda</taxon>
        <taxon>Crustacea</taxon>
        <taxon>Multicrustacea</taxon>
        <taxon>Malacostraca</taxon>
        <taxon>Eumalacostraca</taxon>
        <taxon>Eucarida</taxon>
        <taxon>Decapoda</taxon>
        <taxon>Pleocyemata</taxon>
        <taxon>Brachyura</taxon>
        <taxon>Eubrachyura</taxon>
        <taxon>Portunoidea</taxon>
        <taxon>Portunidae</taxon>
        <taxon>Portuninae</taxon>
        <taxon>Scylla</taxon>
    </lineage>
</organism>
<feature type="region of interest" description="Disordered" evidence="1">
    <location>
        <begin position="1"/>
        <end position="127"/>
    </location>
</feature>
<comment type="caution">
    <text evidence="2">The sequence shown here is derived from an EMBL/GenBank/DDBJ whole genome shotgun (WGS) entry which is preliminary data.</text>
</comment>
<accession>A0AAW0TC89</accession>
<dbReference type="AlphaFoldDB" id="A0AAW0TC89"/>
<feature type="compositionally biased region" description="Polar residues" evidence="1">
    <location>
        <begin position="50"/>
        <end position="61"/>
    </location>
</feature>
<feature type="region of interest" description="Disordered" evidence="1">
    <location>
        <begin position="151"/>
        <end position="196"/>
    </location>
</feature>
<keyword evidence="3" id="KW-1185">Reference proteome</keyword>
<feature type="compositionally biased region" description="Gly residues" evidence="1">
    <location>
        <begin position="166"/>
        <end position="178"/>
    </location>
</feature>
<feature type="compositionally biased region" description="Basic and acidic residues" evidence="1">
    <location>
        <begin position="250"/>
        <end position="259"/>
    </location>
</feature>
<dbReference type="Proteomes" id="UP001487740">
    <property type="component" value="Unassembled WGS sequence"/>
</dbReference>
<dbReference type="EMBL" id="JARAKH010000035">
    <property type="protein sequence ID" value="KAK8384302.1"/>
    <property type="molecule type" value="Genomic_DNA"/>
</dbReference>
<protein>
    <submittedName>
        <fullName evidence="2">Uncharacterized protein</fullName>
    </submittedName>
</protein>
<evidence type="ECO:0000313" key="3">
    <source>
        <dbReference type="Proteomes" id="UP001487740"/>
    </source>
</evidence>
<feature type="compositionally biased region" description="Basic and acidic residues" evidence="1">
    <location>
        <begin position="16"/>
        <end position="28"/>
    </location>
</feature>
<feature type="compositionally biased region" description="Gly residues" evidence="1">
    <location>
        <begin position="320"/>
        <end position="332"/>
    </location>
</feature>
<name>A0AAW0TC89_SCYPA</name>
<sequence>MLRYKDNELSHVPSRKSSEKYKENEASRVTKNTSPDKANTHNASPRKQHCSTSPNHSTPQKTMHKLATPEGSPVLGKGGRKRYPQSTTGDTGHKRVSAAAPQDSTPVRRLTLGDTLVTPSGKEFKNISSFSPALNVSDDLTSPSLLQPLGGLYCPSEDTTQQTAGRGTGRTGTGGHGLGKLHVSPPDPHRKAGYRQTTVARLKRVFLDDEEAFRLAVKESLQLKALADMGRQLDQEEEEEESVAGEEEKESVRVREGDKAIPSQQDILEPSPSLIRSQVPAESPVKLPNLRPAHTSPGPALTSPRAPSVTPRKLRHSPAEGGGGQVCPSGGGGEEKGGQETAGGMVV</sequence>
<proteinExistence type="predicted"/>
<feature type="region of interest" description="Disordered" evidence="1">
    <location>
        <begin position="231"/>
        <end position="347"/>
    </location>
</feature>
<reference evidence="2 3" key="1">
    <citation type="submission" date="2023-03" db="EMBL/GenBank/DDBJ databases">
        <title>High-quality genome of Scylla paramamosain provides insights in environmental adaptation.</title>
        <authorList>
            <person name="Zhang L."/>
        </authorList>
    </citation>
    <scope>NUCLEOTIDE SEQUENCE [LARGE SCALE GENOMIC DNA]</scope>
    <source>
        <strain evidence="2">LZ_2023a</strain>
        <tissue evidence="2">Muscle</tissue>
    </source>
</reference>
<evidence type="ECO:0000256" key="1">
    <source>
        <dbReference type="SAM" id="MobiDB-lite"/>
    </source>
</evidence>
<feature type="compositionally biased region" description="Polar residues" evidence="1">
    <location>
        <begin position="29"/>
        <end position="43"/>
    </location>
</feature>